<evidence type="ECO:0000256" key="4">
    <source>
        <dbReference type="ARBA" id="ARBA00022771"/>
    </source>
</evidence>
<evidence type="ECO:0000256" key="11">
    <source>
        <dbReference type="ARBA" id="ARBA00023306"/>
    </source>
</evidence>
<dbReference type="SUPFAM" id="SSF57716">
    <property type="entry name" value="Glucocorticoid receptor-like (DNA-binding domain)"/>
    <property type="match status" value="1"/>
</dbReference>
<accession>A0A162DDW7</accession>
<dbReference type="InterPro" id="IPR026516">
    <property type="entry name" value="THAP1/10"/>
</dbReference>
<protein>
    <recommendedName>
        <fullName evidence="13">THAP-type domain-containing protein</fullName>
    </recommendedName>
</protein>
<dbReference type="EMBL" id="LRGB01001800">
    <property type="protein sequence ID" value="KZS10434.1"/>
    <property type="molecule type" value="Genomic_DNA"/>
</dbReference>
<dbReference type="AlphaFoldDB" id="A0A162DDW7"/>
<keyword evidence="5" id="KW-0862">Zinc</keyword>
<evidence type="ECO:0000256" key="1">
    <source>
        <dbReference type="ARBA" id="ARBA00004642"/>
    </source>
</evidence>
<dbReference type="GO" id="GO:0008270">
    <property type="term" value="F:zinc ion binding"/>
    <property type="evidence" value="ECO:0007669"/>
    <property type="project" value="UniProtKB-KW"/>
</dbReference>
<feature type="compositionally biased region" description="Basic and acidic residues" evidence="12">
    <location>
        <begin position="544"/>
        <end position="555"/>
    </location>
</feature>
<evidence type="ECO:0000256" key="12">
    <source>
        <dbReference type="SAM" id="MobiDB-lite"/>
    </source>
</evidence>
<feature type="region of interest" description="Disordered" evidence="12">
    <location>
        <begin position="544"/>
        <end position="565"/>
    </location>
</feature>
<keyword evidence="11" id="KW-0131">Cell cycle</keyword>
<comment type="caution">
    <text evidence="14">The sequence shown here is derived from an EMBL/GenBank/DDBJ whole genome shotgun (WGS) entry which is preliminary data.</text>
</comment>
<proteinExistence type="inferred from homology"/>
<name>A0A162DDW7_9CRUS</name>
<evidence type="ECO:0000256" key="2">
    <source>
        <dbReference type="ARBA" id="ARBA00006177"/>
    </source>
</evidence>
<keyword evidence="15" id="KW-1185">Reference proteome</keyword>
<comment type="similarity">
    <text evidence="2">Belongs to the THAP1 family.</text>
</comment>
<keyword evidence="3" id="KW-0479">Metal-binding</keyword>
<reference evidence="14 15" key="1">
    <citation type="submission" date="2016-03" db="EMBL/GenBank/DDBJ databases">
        <title>EvidentialGene: Evidence-directed Construction of Genes on Genomes.</title>
        <authorList>
            <person name="Gilbert D.G."/>
            <person name="Choi J.-H."/>
            <person name="Mockaitis K."/>
            <person name="Colbourne J."/>
            <person name="Pfrender M."/>
        </authorList>
    </citation>
    <scope>NUCLEOTIDE SEQUENCE [LARGE SCALE GENOMIC DNA]</scope>
    <source>
        <strain evidence="14 15">Xinb3</strain>
        <tissue evidence="14">Complete organism</tissue>
    </source>
</reference>
<evidence type="ECO:0000256" key="9">
    <source>
        <dbReference type="ARBA" id="ARBA00023163"/>
    </source>
</evidence>
<dbReference type="InterPro" id="IPR006612">
    <property type="entry name" value="THAP_Znf"/>
</dbReference>
<keyword evidence="10" id="KW-0539">Nucleus</keyword>
<evidence type="ECO:0000313" key="14">
    <source>
        <dbReference type="EMBL" id="KZS10434.1"/>
    </source>
</evidence>
<keyword evidence="7" id="KW-0175">Coiled coil</keyword>
<sequence>MSRNKCIVRQCRVTHEKSSDKENGITFFGVPKNFVEKWKDAILYLNKSSHVCSRHFDESNIEKGKEILNVFYPFSRWQLKPGSYPKRMLLDSDYPQELIRKRAGGSDQLAKVCVKKKESVDRLKTNKVGETMLSKKRNDNSIGKKSTSRLVFTSQENIYPSAQLPDGNPVVVPKTFPSLGQVQEQIKFPDKANVLEDTLYLPFQPHTFLHERNLSTCKIHLNADDKARFFREHWDIGKKKEKKLRFPTHPLWLLQLHDSSWDKLQQGNVTVISQTPQSPDSEIGNSWDLELNRYDRHLEEKTAQLSSELIPYSTFLPSDVRIMAEHPLDIHVLNGQMKARSDTLRMSDGAVEGGQNKTKNTSIEHSNRMLGCPADIKKIEQIFTEDWSGAVHTLKLILDLDPPRRHPPLYNWHPPQWKPEVKPKSKSNCQSEFNEKWKSIKYDKDLPTKATDILKDLKHIAQQNKGTMLQFWAKQAIALPTKTVDSTLPVQFLPNSSQFDEINSDCVAVINGKSEKSKETARSGVSKTKAQEIRYHMEAKRLKNEVSQKLKEEQHKLRKLSKMVN</sequence>
<gene>
    <name evidence="14" type="ORF">APZ42_025101</name>
</gene>
<keyword evidence="8" id="KW-0238">DNA-binding</keyword>
<organism evidence="14 15">
    <name type="scientific">Daphnia magna</name>
    <dbReference type="NCBI Taxonomy" id="35525"/>
    <lineage>
        <taxon>Eukaryota</taxon>
        <taxon>Metazoa</taxon>
        <taxon>Ecdysozoa</taxon>
        <taxon>Arthropoda</taxon>
        <taxon>Crustacea</taxon>
        <taxon>Branchiopoda</taxon>
        <taxon>Diplostraca</taxon>
        <taxon>Cladocera</taxon>
        <taxon>Anomopoda</taxon>
        <taxon>Daphniidae</taxon>
        <taxon>Daphnia</taxon>
    </lineage>
</organism>
<evidence type="ECO:0000256" key="8">
    <source>
        <dbReference type="ARBA" id="ARBA00023125"/>
    </source>
</evidence>
<dbReference type="GO" id="GO:0043565">
    <property type="term" value="F:sequence-specific DNA binding"/>
    <property type="evidence" value="ECO:0007669"/>
    <property type="project" value="InterPro"/>
</dbReference>
<keyword evidence="9" id="KW-0804">Transcription</keyword>
<evidence type="ECO:0000256" key="7">
    <source>
        <dbReference type="ARBA" id="ARBA00023054"/>
    </source>
</evidence>
<evidence type="ECO:0000256" key="10">
    <source>
        <dbReference type="ARBA" id="ARBA00023242"/>
    </source>
</evidence>
<dbReference type="Pfam" id="PF05485">
    <property type="entry name" value="THAP"/>
    <property type="match status" value="1"/>
</dbReference>
<evidence type="ECO:0000259" key="13">
    <source>
        <dbReference type="Pfam" id="PF05485"/>
    </source>
</evidence>
<feature type="domain" description="THAP-type" evidence="13">
    <location>
        <begin position="6"/>
        <end position="85"/>
    </location>
</feature>
<feature type="compositionally biased region" description="Basic residues" evidence="12">
    <location>
        <begin position="556"/>
        <end position="565"/>
    </location>
</feature>
<keyword evidence="6" id="KW-0805">Transcription regulation</keyword>
<keyword evidence="4" id="KW-0863">Zinc-finger</keyword>
<evidence type="ECO:0000256" key="3">
    <source>
        <dbReference type="ARBA" id="ARBA00022723"/>
    </source>
</evidence>
<dbReference type="Proteomes" id="UP000076858">
    <property type="component" value="Unassembled WGS sequence"/>
</dbReference>
<evidence type="ECO:0000256" key="5">
    <source>
        <dbReference type="ARBA" id="ARBA00022833"/>
    </source>
</evidence>
<dbReference type="OrthoDB" id="6397038at2759"/>
<evidence type="ECO:0000256" key="6">
    <source>
        <dbReference type="ARBA" id="ARBA00023015"/>
    </source>
</evidence>
<comment type="subcellular location">
    <subcellularLocation>
        <location evidence="1">Nucleus</location>
        <location evidence="1">Nucleoplasm</location>
    </subcellularLocation>
</comment>
<evidence type="ECO:0000313" key="15">
    <source>
        <dbReference type="Proteomes" id="UP000076858"/>
    </source>
</evidence>
<dbReference type="GO" id="GO:0005654">
    <property type="term" value="C:nucleoplasm"/>
    <property type="evidence" value="ECO:0007669"/>
    <property type="project" value="UniProtKB-SubCell"/>
</dbReference>
<dbReference type="PANTHER" id="PTHR46600">
    <property type="entry name" value="THAP DOMAIN-CONTAINING"/>
    <property type="match status" value="1"/>
</dbReference>
<dbReference type="PANTHER" id="PTHR46600:SF1">
    <property type="entry name" value="THAP DOMAIN-CONTAINING PROTEIN 1"/>
    <property type="match status" value="1"/>
</dbReference>